<name>A0A379F644_PROVU</name>
<protein>
    <submittedName>
        <fullName evidence="1">Protein of uncharacterized function (DUF2857)</fullName>
    </submittedName>
</protein>
<proteinExistence type="predicted"/>
<dbReference type="AlphaFoldDB" id="A0A379F644"/>
<dbReference type="EMBL" id="UGTW01000001">
    <property type="protein sequence ID" value="SUC15077.1"/>
    <property type="molecule type" value="Genomic_DNA"/>
</dbReference>
<gene>
    <name evidence="1" type="ORF">NCTC10376_00915</name>
</gene>
<evidence type="ECO:0000313" key="2">
    <source>
        <dbReference type="Proteomes" id="UP000254331"/>
    </source>
</evidence>
<reference evidence="1 2" key="1">
    <citation type="submission" date="2018-06" db="EMBL/GenBank/DDBJ databases">
        <authorList>
            <consortium name="Pathogen Informatics"/>
            <person name="Doyle S."/>
        </authorList>
    </citation>
    <scope>NUCLEOTIDE SEQUENCE [LARGE SCALE GENOMIC DNA]</scope>
    <source>
        <strain evidence="1 2">NCTC10376</strain>
    </source>
</reference>
<accession>A0A379F644</accession>
<evidence type="ECO:0000313" key="1">
    <source>
        <dbReference type="EMBL" id="SUC15077.1"/>
    </source>
</evidence>
<organism evidence="1 2">
    <name type="scientific">Proteus vulgaris</name>
    <dbReference type="NCBI Taxonomy" id="585"/>
    <lineage>
        <taxon>Bacteria</taxon>
        <taxon>Pseudomonadati</taxon>
        <taxon>Pseudomonadota</taxon>
        <taxon>Gammaproteobacteria</taxon>
        <taxon>Enterobacterales</taxon>
        <taxon>Morganellaceae</taxon>
        <taxon>Proteus</taxon>
    </lineage>
</organism>
<dbReference type="InterPro" id="IPR021364">
    <property type="entry name" value="DUF2857"/>
</dbReference>
<dbReference type="Pfam" id="PF11198">
    <property type="entry name" value="DUF2857"/>
    <property type="match status" value="1"/>
</dbReference>
<dbReference type="RefSeq" id="WP_115370952.1">
    <property type="nucleotide sequence ID" value="NZ_UGTW01000001.1"/>
</dbReference>
<dbReference type="Proteomes" id="UP000254331">
    <property type="component" value="Unassembled WGS sequence"/>
</dbReference>
<sequence length="174" mass="19981">MNALLTEIVMKLKAGKIRHIESIGLTLDEIQALDKLTVEDLYYLVNTPVPFLTLNINHCNLNTMLKQARQEQKRIKYINRALALQGSIELMQHFFGLTAIEVSSRRRLVGIVAKQGRNINSTEEQELLVWQQWKIAEIQNIDSLEALEVMMDIAEQQKIPLAVVWSLTKEWSAI</sequence>